<dbReference type="Gene3D" id="3.40.50.12780">
    <property type="entry name" value="N-terminal domain of ligase-like"/>
    <property type="match status" value="3"/>
</dbReference>
<feature type="domain" description="Carrier" evidence="7">
    <location>
        <begin position="983"/>
        <end position="1060"/>
    </location>
</feature>
<dbReference type="FunCoup" id="A0A165MHZ5">
    <property type="interactions" value="315"/>
</dbReference>
<dbReference type="SUPFAM" id="SSF56801">
    <property type="entry name" value="Acetyl-CoA synthetase-like"/>
    <property type="match status" value="3"/>
</dbReference>
<dbReference type="PROSITE" id="PS00012">
    <property type="entry name" value="PHOSPHOPANTETHEINE"/>
    <property type="match status" value="1"/>
</dbReference>
<dbReference type="SUPFAM" id="SSF52777">
    <property type="entry name" value="CoA-dependent acyltransferases"/>
    <property type="match status" value="10"/>
</dbReference>
<keyword evidence="1" id="KW-0596">Phosphopantetheine</keyword>
<dbReference type="InterPro" id="IPR001242">
    <property type="entry name" value="Condensation_dom"/>
</dbReference>
<dbReference type="GO" id="GO:0044550">
    <property type="term" value="P:secondary metabolite biosynthetic process"/>
    <property type="evidence" value="ECO:0007669"/>
    <property type="project" value="TreeGrafter"/>
</dbReference>
<dbReference type="Gene3D" id="3.30.300.30">
    <property type="match status" value="3"/>
</dbReference>
<dbReference type="OrthoDB" id="416786at2759"/>
<evidence type="ECO:0000256" key="1">
    <source>
        <dbReference type="ARBA" id="ARBA00022450"/>
    </source>
</evidence>
<keyword evidence="4" id="KW-0511">Multifunctional enzyme</keyword>
<dbReference type="InterPro" id="IPR009081">
    <property type="entry name" value="PP-bd_ACP"/>
</dbReference>
<evidence type="ECO:0000313" key="9">
    <source>
        <dbReference type="Proteomes" id="UP000076761"/>
    </source>
</evidence>
<evidence type="ECO:0000259" key="7">
    <source>
        <dbReference type="PROSITE" id="PS50075"/>
    </source>
</evidence>
<feature type="region of interest" description="Disordered" evidence="5">
    <location>
        <begin position="1"/>
        <end position="21"/>
    </location>
</feature>
<feature type="region of interest" description="Disordered" evidence="5">
    <location>
        <begin position="3573"/>
        <end position="3604"/>
    </location>
</feature>
<dbReference type="InterPro" id="IPR010071">
    <property type="entry name" value="AA_adenyl_dom"/>
</dbReference>
<dbReference type="Pfam" id="PF00550">
    <property type="entry name" value="PP-binding"/>
    <property type="match status" value="3"/>
</dbReference>
<evidence type="ECO:0000256" key="6">
    <source>
        <dbReference type="SAM" id="Phobius"/>
    </source>
</evidence>
<dbReference type="InterPro" id="IPR020806">
    <property type="entry name" value="PKS_PP-bd"/>
</dbReference>
<dbReference type="Pfam" id="PF13193">
    <property type="entry name" value="AMP-binding_C"/>
    <property type="match status" value="1"/>
</dbReference>
<dbReference type="InterPro" id="IPR000873">
    <property type="entry name" value="AMP-dep_synth/lig_dom"/>
</dbReference>
<dbReference type="PANTHER" id="PTHR45527">
    <property type="entry name" value="NONRIBOSOMAL PEPTIDE SYNTHETASE"/>
    <property type="match status" value="1"/>
</dbReference>
<evidence type="ECO:0000256" key="2">
    <source>
        <dbReference type="ARBA" id="ARBA00022553"/>
    </source>
</evidence>
<dbReference type="Gene3D" id="3.30.559.30">
    <property type="entry name" value="Nonribosomal peptide synthetase, condensation domain"/>
    <property type="match status" value="5"/>
</dbReference>
<feature type="domain" description="Carrier" evidence="7">
    <location>
        <begin position="3508"/>
        <end position="3585"/>
    </location>
</feature>
<dbReference type="NCBIfam" id="NF003417">
    <property type="entry name" value="PRK04813.1"/>
    <property type="match status" value="3"/>
</dbReference>
<evidence type="ECO:0000313" key="8">
    <source>
        <dbReference type="EMBL" id="KZT18355.1"/>
    </source>
</evidence>
<reference evidence="8 9" key="1">
    <citation type="journal article" date="2016" name="Mol. Biol. Evol.">
        <title>Comparative Genomics of Early-Diverging Mushroom-Forming Fungi Provides Insights into the Origins of Lignocellulose Decay Capabilities.</title>
        <authorList>
            <person name="Nagy L.G."/>
            <person name="Riley R."/>
            <person name="Tritt A."/>
            <person name="Adam C."/>
            <person name="Daum C."/>
            <person name="Floudas D."/>
            <person name="Sun H."/>
            <person name="Yadav J.S."/>
            <person name="Pangilinan J."/>
            <person name="Larsson K.H."/>
            <person name="Matsuura K."/>
            <person name="Barry K."/>
            <person name="Labutti K."/>
            <person name="Kuo R."/>
            <person name="Ohm R.A."/>
            <person name="Bhattacharya S.S."/>
            <person name="Shirouzu T."/>
            <person name="Yoshinaga Y."/>
            <person name="Martin F.M."/>
            <person name="Grigoriev I.V."/>
            <person name="Hibbett D.S."/>
        </authorList>
    </citation>
    <scope>NUCLEOTIDE SEQUENCE [LARGE SCALE GENOMIC DNA]</scope>
    <source>
        <strain evidence="8 9">HHB14362 ss-1</strain>
    </source>
</reference>
<dbReference type="InterPro" id="IPR025110">
    <property type="entry name" value="AMP-bd_C"/>
</dbReference>
<dbReference type="Pfam" id="PF00668">
    <property type="entry name" value="Condensation"/>
    <property type="match status" value="5"/>
</dbReference>
<keyword evidence="6" id="KW-0812">Transmembrane</keyword>
<dbReference type="Gene3D" id="1.10.1200.10">
    <property type="entry name" value="ACP-like"/>
    <property type="match status" value="3"/>
</dbReference>
<dbReference type="STRING" id="1314782.A0A165MHZ5"/>
<dbReference type="InterPro" id="IPR020845">
    <property type="entry name" value="AMP-binding_CS"/>
</dbReference>
<dbReference type="Gene3D" id="3.30.559.10">
    <property type="entry name" value="Chloramphenicol acetyltransferase-like domain"/>
    <property type="match status" value="5"/>
</dbReference>
<dbReference type="PANTHER" id="PTHR45527:SF1">
    <property type="entry name" value="FATTY ACID SYNTHASE"/>
    <property type="match status" value="1"/>
</dbReference>
<dbReference type="PROSITE" id="PS50075">
    <property type="entry name" value="CARRIER"/>
    <property type="match status" value="3"/>
</dbReference>
<dbReference type="GO" id="GO:0031177">
    <property type="term" value="F:phosphopantetheine binding"/>
    <property type="evidence" value="ECO:0007669"/>
    <property type="project" value="InterPro"/>
</dbReference>
<keyword evidence="6" id="KW-1133">Transmembrane helix</keyword>
<dbReference type="NCBIfam" id="TIGR01733">
    <property type="entry name" value="AA-adenyl-dom"/>
    <property type="match status" value="3"/>
</dbReference>
<feature type="domain" description="Carrier" evidence="7">
    <location>
        <begin position="2035"/>
        <end position="2108"/>
    </location>
</feature>
<dbReference type="InterPro" id="IPR023213">
    <property type="entry name" value="CAT-like_dom_sf"/>
</dbReference>
<sequence>MSTLSLKPCPTESGGSSRIDPPRLPVEVAKAVAHAVFLEPGESIAYVSAATPMQADMLSVTALHARAYVGSTVWAINAVVEPERAQAAWSAVVAGNGILRSQFVANGHGIFRVELGEVHPSRTELQRLCWDDDDVEVIQEGYIKNEAKVINILAEGTKQTVVTAGLAPLPKQNSSRFVVTMHHALFDAASLQILIEDFISALSGLPISRPSFAQYEAHISSVQDREEAKKFWTEYLADAPFDKASDAAASGRRMRCLSEFPVGNVEEFQRAARALGVTAPSLVRTVWALALVLSTSEYGHIFGEVFSGRDTPLADVDRIMGPTISTLPFRVEVKPTQSIKELAEVLQEGYFDIISHRQVSLGELSQWLNVKQAKLFRTFITLNFVVQTAQMGAYDTEFLIHISSVEFELAAEFNNKNGVLYALMSHDLNVVPHETALTAKRHLRAVLQSFLDDAETDFAERTTLQDFVQVQIAQEVLRVLPFEEGEKRPVPYTSVIEGFLAQAQRDPDAIAVEEGARHLTYGELERRSEGLAHQLIALGVGKGCLIPVLVHREIAMVVGIMAVLRAGAAYLPIDEETPSARIRSLIRDCRADVMVVTSRQALHDPPEVFKDDLKEVFIVTERDVREVLREAPLPVVDASDPAFGIGSSGTTGTPKVSISRHQPLVNVLHDSSGSWLSSPGDRVGNFMGLAFDCCVGEIFSTLMFGATLVLRDDNVDWESTIETLDYLQFTPTGLQRVKPRSFPKLKRITLAGEPVPAALLKAWLDVVPTIINIYGPSECTVHTSSAALRQDQDITVGRPIPNVICRILDDNMQRVPIGMKGELWIGGYGVGIGYLNKPDLTAKKFIADPYCEGGRLYASGDMCRWTEDGSIYYIGRKDLHDDIKVKGRRLNLDEVSYVISQHPEVKFVAVFVKDERIIAFIAPKSVDIDGVRDSCAEVLPHYMVPDVFKAVSQSDLPMTRNGKVDRKELEKLLVEASPTDMRAPSSTVSKLVAKVWAEVLGIDVSMIGMDTSFFQLPNGDSITAVRVAAALTAAGHKFSASQIFKLQTISKLESYLGVSAVAAAVVPVIPKAKPQMPSSVSFSTVAAVMAELRHVGIREDTIQDILPANQLQTGLILALMQDRSKYATGRMWKVRSDRPIDVSRLSISWKRLLNHHSSLRTRFVTTQDGVFQVVVEDADQRAPLVLGQKDETECRQLLHQDLQRGFELGQPMARLTIIKGSNGSANFIIMTLHHSIYDGWSMGIVKSDLRAFCYTIPPSPAPSYRTFTDYILSASEADAEVYWTKYLDGVMPSDSLSLPTSPTSGKSNTVNRLIRIPPESMRAACVRFGITQATLVNASWAVILKLYLNREDVIFGNVQAGRSVPVPDVDKMVGLLLATVPVRIRFERGMTIRDLLSNVQSSYMGSLDHCHAGLVNIQKWARQDGHMSLFHTLVTFGTAEAKDSSKTGAFILEDRCWLGDVTEYGADLTFVPHEEGLQLEFVHNPNMIDQVATTDIVDELEHLLRVMVSPENDGMVVDDIPLSVDQMRRFREFGYGGASTTPFQTMHGGFISAASKYPDHVALEHYGMKITYRELDNWTNRLACQLQKTLGIVPGKFVGLLVDRSIEFVVGMLAVVKAGAAFVPLDVTFPEERIRYMMSAAYITYVLTTEAIHHERAHLLEGLPYGFIGSTPSKKSDLPKDIAHGEDLSYIIFSSGTTGKPKPIACHHSGAVNNIWFHPAMKHIRPDTRIGQMLAISFDGTLQEVFGGLFTGATVVIREEDAFSTIKKLDVLSLTPSGLQQLDPCDHPNLKCIFTCGEALPKSLVDKWSTKVALYSDYGPTECCISTSCNSTPYSGDMPITLGRPFPNMSMYVLNGETRRPVPIGVTGELFIGGVGVAAGGYYGRSDLTNAKFVQDPFMPAGNPREMMYRAGDLVRWLPHGELQFHGRDDTQVKLKGYRIELEEVASVMRGVTGVDDALAMIRGTNNGQILVGFVSSKTVDVEAVRRACMTSLPSYEIPSEIICLPEFPMTSIGKIDRSRLSRIEAPKSTESPASPTELAVQRAIAATLGIPVDTVGRQTSFLALGGDSISAIKLMSKARAEGLNFTVSQIFKSPTVAALAEIVGDAQKPTIKSLHFQGEITGDVPLSPAQARFLTNAKQLHHYNQSRLCRLKRRLEFADLQQAIPRLLMQHDMLRARFQRNGNEWNQVVAPAGTETNTASVQHIQVQGDVRDEVLRLSKTLNILEGPLFLIALIEDIERQYLFVAVHHLIVDIVSFNVLLEDIERALLMMKLEPKTTPFGAWTRHLSRLADTYNPQEWTRFLSNDADGSVFTKSQGLSTGRRKTIKSVLPMQLCEGLNALNVAYDCNTQDVVLTALTFAFHELISLGPFGICVESHGRSVFAEDMDISRTVGWFTSTYPVVLDLRSMRCTEDALRAVRDQLRSVPDQGTSYEMLKYCTSRTDASLIKRRSLPHIEFNYFGQAASVKSELLEPIDLPLDVDLDVDNVDFGIVCSVYLEEHGGMVIEFYFDPGLYDETILAQFGQEWTSRMEIILTSSSLPPHLPVVATGAVDKGTFDEIDAELSAAGLMPSDIEDLWKATAAQSAFFLSLMKASDQYVSQTIYEFTGGISEQDLIRAWKALVSVNVNFRSTFVNTSEGLYQVVLRSSAASSNVTVLQWPEERMDEIQTSFLHEDLSLGFDTSSPYFARMTIARIGSTNRWRCVWTQHHSISDGWSHALEFEDFLKGCSGKRLTARKPSFKDYAMQLNAIESAAARVYWRQDLFRDHKCSPFPFPFPEPLPSDSHHSLADVSISKRTSNVMGPLSRLCSSVETTLSTLLRAIWALTVYHYTKEQTVIFGAIVSGRDTVIDDADQIFGTLVNTVPVAARIDSHGTLLSLLRDLHNQHVESLAHNHATLRDIMKWNEISDLTSFFTTTLTFQNFPATESNDSLPFDVQVIQAIENTEFDINVNLMCVEDAIEVLMTFNSHKFDVHHARGVAEKFVDLLEVISGPSFSVATPLKDLNSVSQFDLARLQEMEIGEPMELTYQCVHHGFEAHARRQPRAVAAEHGEETITYGELNRLADAVAHRLQQEGVKRGDMVPLITTRSIDMVIAIMAILKAGAAYVPIDKDYPTARIEDILVSVNPTVALCHPSTEHAVLGATTRVISISRTSASLLPQLKPRSVLVDRDDPAYVIFTSGTTGKPKGVICVHRSLVNVVMQSPRAFGTGPGSRGASILSVSFDMGTWEVQSCLFNGATVVMRKGPTLDVLRTVDTVFITPTILSQLSREDLPNIKSIAVSGEPCPAQLIQTWAPHVRFYNSCAPSETTIISFLDQMRVDRRITMGKPLPNVRCYILDPATMKRVPFGCKGEVFISGTCVGRGYLKMPQLTSEKFLPDPFTPGLTMFRSGDVGRWTEWGGVEHFGRMDDQVKVKGFRIELLEVANALRHHKDVQQAVALVKNGNLVAFVTPESVDVLGAQDTAARYVPEYMVPSKVTAVRVLPMNRNGKVDKEALLNLDQAPKESKKATHSLDDVQRMYAEIWASVLKVDARTIMSDTTFKELGGDSISALRVVAAAKKRGFTIKPSQVADRKTSLSALAGASTGSPAESQTSLVPSKPEKIPTSGDTPLSPVMRWYFSLNWRNVGWWNQSFCVTPHQRITYSSFSQAIGEIVRNHDILRATYRKQGGSWSQVIVPETEHTVAVKHITVSSFDELDSHVRKLQQEIDVYHGPLYQAVLFEDASQQRIWIAVHHICIDLVSWRILMEDLELLLRGEKLGPKTTSFHEWSHRLQQYASALNPASFIEYSRSLLVDNDAFVRRLLRPGAPSLAVVERGREMAIGMASISIGSGIEDLLNRGNQFYNTGDQDLLLAALLMSIRTRFGSIAVPLAIVSHGRVPYAEDLDVSRSIGWFSTSNGSPHTFDLSGTPTDVASLVEYVQTSLSSFAQEGFDYQAVRWLTEAGEHDRDLRSADADVCFNYFGRWQVFAKDAFFKEDGESIRNPANYADVEILHKPLSITGQVTPEGTLQMDAEFYSEMYDAEVIKDVMEGCKASLREIFTAAQLNPPADLFMSPSLAASTSAVEEAPAPQVTADAELEQVRVSLPGGLLESPELSHLHLPIPDIAISLPTPIQKEATTPHLSIFDTLERPALSHAVSTSSTVFETDPHESARFDAVTDHVRHEESKMETETRERRRRPSSERTAVSRERQYDDGREPAALERIVVNVLALVNTVLEGNRALSPAKEGDSPVLVHPQQPATRFGIATGNSDALLLIGLGSLVMGLTAVLSAVVLMNAGLLAGLVILVARA</sequence>
<dbReference type="GO" id="GO:0043041">
    <property type="term" value="P:amino acid activation for nonribosomal peptide biosynthetic process"/>
    <property type="evidence" value="ECO:0007669"/>
    <property type="project" value="TreeGrafter"/>
</dbReference>
<keyword evidence="2" id="KW-0597">Phosphoprotein</keyword>
<dbReference type="Pfam" id="PF00501">
    <property type="entry name" value="AMP-binding"/>
    <property type="match status" value="3"/>
</dbReference>
<dbReference type="SUPFAM" id="SSF47336">
    <property type="entry name" value="ACP-like"/>
    <property type="match status" value="3"/>
</dbReference>
<dbReference type="InterPro" id="IPR006162">
    <property type="entry name" value="Ppantetheine_attach_site"/>
</dbReference>
<keyword evidence="9" id="KW-1185">Reference proteome</keyword>
<dbReference type="CDD" id="cd19542">
    <property type="entry name" value="CT_NRPS-like"/>
    <property type="match status" value="1"/>
</dbReference>
<evidence type="ECO:0000256" key="4">
    <source>
        <dbReference type="ARBA" id="ARBA00023268"/>
    </source>
</evidence>
<dbReference type="CDD" id="cd05930">
    <property type="entry name" value="A_NRPS"/>
    <property type="match status" value="1"/>
</dbReference>
<dbReference type="GO" id="GO:0005737">
    <property type="term" value="C:cytoplasm"/>
    <property type="evidence" value="ECO:0007669"/>
    <property type="project" value="TreeGrafter"/>
</dbReference>
<dbReference type="InterPro" id="IPR036736">
    <property type="entry name" value="ACP-like_sf"/>
</dbReference>
<evidence type="ECO:0000256" key="5">
    <source>
        <dbReference type="SAM" id="MobiDB-lite"/>
    </source>
</evidence>
<dbReference type="EMBL" id="KV425687">
    <property type="protein sequence ID" value="KZT18355.1"/>
    <property type="molecule type" value="Genomic_DNA"/>
</dbReference>
<dbReference type="InterPro" id="IPR045851">
    <property type="entry name" value="AMP-bd_C_sf"/>
</dbReference>
<dbReference type="InterPro" id="IPR042099">
    <property type="entry name" value="ANL_N_sf"/>
</dbReference>
<dbReference type="InParanoid" id="A0A165MHZ5"/>
<name>A0A165MHZ5_9AGAM</name>
<feature type="compositionally biased region" description="Low complexity" evidence="5">
    <location>
        <begin position="3573"/>
        <end position="3586"/>
    </location>
</feature>
<dbReference type="Proteomes" id="UP000076761">
    <property type="component" value="Unassembled WGS sequence"/>
</dbReference>
<evidence type="ECO:0000256" key="3">
    <source>
        <dbReference type="ARBA" id="ARBA00022598"/>
    </source>
</evidence>
<feature type="compositionally biased region" description="Basic and acidic residues" evidence="5">
    <location>
        <begin position="4142"/>
        <end position="4190"/>
    </location>
</feature>
<dbReference type="GO" id="GO:0016874">
    <property type="term" value="F:ligase activity"/>
    <property type="evidence" value="ECO:0007669"/>
    <property type="project" value="UniProtKB-KW"/>
</dbReference>
<gene>
    <name evidence="8" type="ORF">NEOLEDRAFT_1184356</name>
</gene>
<keyword evidence="3" id="KW-0436">Ligase</keyword>
<feature type="transmembrane region" description="Helical" evidence="6">
    <location>
        <begin position="4249"/>
        <end position="4282"/>
    </location>
</feature>
<protein>
    <submittedName>
        <fullName evidence="8">Acetyl-CoA synthetase-like protein</fullName>
    </submittedName>
</protein>
<dbReference type="PROSITE" id="PS00455">
    <property type="entry name" value="AMP_BINDING"/>
    <property type="match status" value="2"/>
</dbReference>
<organism evidence="8 9">
    <name type="scientific">Neolentinus lepideus HHB14362 ss-1</name>
    <dbReference type="NCBI Taxonomy" id="1314782"/>
    <lineage>
        <taxon>Eukaryota</taxon>
        <taxon>Fungi</taxon>
        <taxon>Dikarya</taxon>
        <taxon>Basidiomycota</taxon>
        <taxon>Agaricomycotina</taxon>
        <taxon>Agaricomycetes</taxon>
        <taxon>Gloeophyllales</taxon>
        <taxon>Gloeophyllaceae</taxon>
        <taxon>Neolentinus</taxon>
    </lineage>
</organism>
<dbReference type="SMART" id="SM00823">
    <property type="entry name" value="PKS_PP"/>
    <property type="match status" value="3"/>
</dbReference>
<keyword evidence="6" id="KW-0472">Membrane</keyword>
<feature type="region of interest" description="Disordered" evidence="5">
    <location>
        <begin position="4135"/>
        <end position="4190"/>
    </location>
</feature>
<accession>A0A165MHZ5</accession>
<proteinExistence type="predicted"/>